<accession>A0A542XFV9</accession>
<evidence type="ECO:0000256" key="2">
    <source>
        <dbReference type="ARBA" id="ARBA00010792"/>
    </source>
</evidence>
<dbReference type="OrthoDB" id="162303at2"/>
<evidence type="ECO:0000256" key="5">
    <source>
        <dbReference type="ARBA" id="ARBA00022989"/>
    </source>
</evidence>
<feature type="transmembrane region" description="Helical" evidence="7">
    <location>
        <begin position="139"/>
        <end position="164"/>
    </location>
</feature>
<feature type="transmembrane region" description="Helical" evidence="7">
    <location>
        <begin position="12"/>
        <end position="28"/>
    </location>
</feature>
<dbReference type="InterPro" id="IPR032818">
    <property type="entry name" value="DedA-like"/>
</dbReference>
<keyword evidence="11" id="KW-1185">Reference proteome</keyword>
<sequence length="241" mass="24526">MLDQLNQLITDHAAAAWVLPVIFSFAMLDGLFPPLPSESLLIALAAVGAASGAPNLVALAVVAAVGAWLGDNLAYAIGRRIDADRLSARSPRVARGRVWAEQQLERRGGVIILVARYIPVGRVAVNLTAGSTGYGRRRFAGLTALSCATWATYSVALGALAGHWVKENPLVGAAVGIALAVTVGLLIERVLARVLPTPAEPAEPQTAPAATDTAGEAGEAGGANGANGAGETARRQVSAGA</sequence>
<feature type="transmembrane region" description="Helical" evidence="7">
    <location>
        <begin position="40"/>
        <end position="70"/>
    </location>
</feature>
<dbReference type="GO" id="GO:0005886">
    <property type="term" value="C:plasma membrane"/>
    <property type="evidence" value="ECO:0007669"/>
    <property type="project" value="UniProtKB-SubCell"/>
</dbReference>
<dbReference type="PANTHER" id="PTHR30353:SF0">
    <property type="entry name" value="TRANSMEMBRANE PROTEIN"/>
    <property type="match status" value="1"/>
</dbReference>
<comment type="subcellular location">
    <subcellularLocation>
        <location evidence="1 7">Cell membrane</location>
        <topology evidence="1 7">Multi-pass membrane protein</topology>
    </subcellularLocation>
</comment>
<keyword evidence="5 7" id="KW-1133">Transmembrane helix</keyword>
<name>A0A542XFV9_9MICO</name>
<feature type="region of interest" description="Disordered" evidence="8">
    <location>
        <begin position="198"/>
        <end position="241"/>
    </location>
</feature>
<feature type="compositionally biased region" description="Gly residues" evidence="8">
    <location>
        <begin position="218"/>
        <end position="228"/>
    </location>
</feature>
<dbReference type="Proteomes" id="UP000318336">
    <property type="component" value="Unassembled WGS sequence"/>
</dbReference>
<dbReference type="InterPro" id="IPR032816">
    <property type="entry name" value="VTT_dom"/>
</dbReference>
<evidence type="ECO:0000256" key="7">
    <source>
        <dbReference type="RuleBase" id="RU367016"/>
    </source>
</evidence>
<dbReference type="PANTHER" id="PTHR30353">
    <property type="entry name" value="INNER MEMBRANE PROTEIN DEDA-RELATED"/>
    <property type="match status" value="1"/>
</dbReference>
<proteinExistence type="inferred from homology"/>
<dbReference type="Pfam" id="PF09335">
    <property type="entry name" value="VTT_dom"/>
    <property type="match status" value="1"/>
</dbReference>
<feature type="compositionally biased region" description="Low complexity" evidence="8">
    <location>
        <begin position="198"/>
        <end position="217"/>
    </location>
</feature>
<feature type="domain" description="VTT" evidence="9">
    <location>
        <begin position="35"/>
        <end position="159"/>
    </location>
</feature>
<evidence type="ECO:0000259" key="9">
    <source>
        <dbReference type="Pfam" id="PF09335"/>
    </source>
</evidence>
<dbReference type="AlphaFoldDB" id="A0A542XFV9"/>
<evidence type="ECO:0000256" key="4">
    <source>
        <dbReference type="ARBA" id="ARBA00022692"/>
    </source>
</evidence>
<feature type="transmembrane region" description="Helical" evidence="7">
    <location>
        <begin position="170"/>
        <end position="187"/>
    </location>
</feature>
<evidence type="ECO:0000313" key="11">
    <source>
        <dbReference type="Proteomes" id="UP000318336"/>
    </source>
</evidence>
<comment type="similarity">
    <text evidence="2 7">Belongs to the DedA family.</text>
</comment>
<evidence type="ECO:0000256" key="3">
    <source>
        <dbReference type="ARBA" id="ARBA00022475"/>
    </source>
</evidence>
<comment type="caution">
    <text evidence="10">The sequence shown here is derived from an EMBL/GenBank/DDBJ whole genome shotgun (WGS) entry which is preliminary data.</text>
</comment>
<reference evidence="10 11" key="1">
    <citation type="submission" date="2019-06" db="EMBL/GenBank/DDBJ databases">
        <title>Sequencing the genomes of 1000 actinobacteria strains.</title>
        <authorList>
            <person name="Klenk H.-P."/>
        </authorList>
    </citation>
    <scope>NUCLEOTIDE SEQUENCE [LARGE SCALE GENOMIC DNA]</scope>
    <source>
        <strain evidence="10 11">DSM 24617</strain>
    </source>
</reference>
<keyword evidence="4 7" id="KW-0812">Transmembrane</keyword>
<evidence type="ECO:0000313" key="10">
    <source>
        <dbReference type="EMBL" id="TQL34713.1"/>
    </source>
</evidence>
<evidence type="ECO:0000256" key="1">
    <source>
        <dbReference type="ARBA" id="ARBA00004651"/>
    </source>
</evidence>
<dbReference type="EMBL" id="VFOK01000001">
    <property type="protein sequence ID" value="TQL34713.1"/>
    <property type="molecule type" value="Genomic_DNA"/>
</dbReference>
<keyword evidence="3 7" id="KW-1003">Cell membrane</keyword>
<dbReference type="RefSeq" id="WP_142007078.1">
    <property type="nucleotide sequence ID" value="NZ_CAJTBP010000001.1"/>
</dbReference>
<keyword evidence="6 7" id="KW-0472">Membrane</keyword>
<gene>
    <name evidence="10" type="ORF">FB554_2890</name>
</gene>
<organism evidence="10 11">
    <name type="scientific">Barrientosiimonas humi</name>
    <dbReference type="NCBI Taxonomy" id="999931"/>
    <lineage>
        <taxon>Bacteria</taxon>
        <taxon>Bacillati</taxon>
        <taxon>Actinomycetota</taxon>
        <taxon>Actinomycetes</taxon>
        <taxon>Micrococcales</taxon>
        <taxon>Dermacoccaceae</taxon>
        <taxon>Barrientosiimonas</taxon>
    </lineage>
</organism>
<evidence type="ECO:0000256" key="8">
    <source>
        <dbReference type="SAM" id="MobiDB-lite"/>
    </source>
</evidence>
<evidence type="ECO:0000256" key="6">
    <source>
        <dbReference type="ARBA" id="ARBA00023136"/>
    </source>
</evidence>
<protein>
    <submittedName>
        <fullName evidence="10">Membrane protein DedA with SNARE-associated domain</fullName>
    </submittedName>
</protein>